<reference evidence="8" key="1">
    <citation type="journal article" date="2009" name="Appl. Environ. Microbiol.">
        <title>Characterization of denitrification gene clusters of soil bacteria via a metagenomic approach.</title>
        <authorList>
            <person name="Demaneche S."/>
            <person name="Philippot L."/>
            <person name="David M.M."/>
            <person name="Navarro E."/>
            <person name="Vogel T.M."/>
            <person name="Simonet P."/>
        </authorList>
    </citation>
    <scope>NUCLEOTIDE SEQUENCE</scope>
</reference>
<dbReference type="AlphaFoldDB" id="B8R918"/>
<dbReference type="Pfam" id="PF17805">
    <property type="entry name" value="AsnC_trans_reg2"/>
    <property type="match status" value="2"/>
</dbReference>
<evidence type="ECO:0000259" key="7">
    <source>
        <dbReference type="Pfam" id="PF22451"/>
    </source>
</evidence>
<feature type="domain" description="Siroheme decarboxylase AsnC-like ligand binding" evidence="6">
    <location>
        <begin position="74"/>
        <end position="147"/>
    </location>
</feature>
<proteinExistence type="inferred from homology"/>
<organism evidence="8">
    <name type="scientific">uncultured bacterium 2303</name>
    <dbReference type="NCBI Taxonomy" id="548900"/>
    <lineage>
        <taxon>Bacteria</taxon>
        <taxon>environmental samples</taxon>
    </lineage>
</organism>
<keyword evidence="1" id="KW-0456">Lyase</keyword>
<evidence type="ECO:0000256" key="3">
    <source>
        <dbReference type="ARBA" id="ARBA00023457"/>
    </source>
</evidence>
<evidence type="ECO:0000256" key="1">
    <source>
        <dbReference type="ARBA" id="ARBA00023239"/>
    </source>
</evidence>
<dbReference type="EMBL" id="EU910857">
    <property type="protein sequence ID" value="ACF98174.1"/>
    <property type="molecule type" value="Genomic_DNA"/>
</dbReference>
<comment type="pathway">
    <text evidence="2">Porphyrin-containing compound metabolism.</text>
</comment>
<sequence>MDATAAIVPLDAFERRLVDGFQRDFPLDERPYARIAERLAASERDVIDAVARRLADGVVSRVGAVFRPGAIGVSTLAAMRVPPARLAEVARAVARHGAVNHNYAREHEVNLWFVATAPDAGALDRALDEIERVARCAVMRLPMLRDYWIDLGFDLDGRDLRGASARRLPAPVTPITLDERDARLVAALEDGLAPTPRPYDDLAQRAGVAPAFARVRLAAWLNRGAIARFGLVVRHRPLGWTANAMCVWDVPDERADGLGAALAREASVTLAYRRGRAEGWRYNLYAMIHGRDRGIVEARRNAIAAALGLDDHPHTVLFSTVAYKQRGARYVERSGRVPA</sequence>
<dbReference type="EC" id="4.1.1.111" evidence="4"/>
<dbReference type="InterPro" id="IPR053953">
    <property type="entry name" value="NirdL-like_HTH"/>
</dbReference>
<name>B8R918_9BACT</name>
<dbReference type="GO" id="GO:0016829">
    <property type="term" value="F:lyase activity"/>
    <property type="evidence" value="ECO:0007669"/>
    <property type="project" value="UniProtKB-KW"/>
</dbReference>
<evidence type="ECO:0000256" key="5">
    <source>
        <dbReference type="ARBA" id="ARBA00048470"/>
    </source>
</evidence>
<feature type="domain" description="Siroheme decarboxylase NirL-like HTH" evidence="7">
    <location>
        <begin position="14"/>
        <end position="58"/>
    </location>
</feature>
<accession>B8R918</accession>
<protein>
    <recommendedName>
        <fullName evidence="4">siroheme decarboxylase</fullName>
        <ecNumber evidence="4">4.1.1.111</ecNumber>
    </recommendedName>
</protein>
<comment type="catalytic activity">
    <reaction evidence="5">
        <text>siroheme + 2 H(+) = 12,18-didecarboxysiroheme + 2 CO2</text>
        <dbReference type="Rhea" id="RHEA:19093"/>
        <dbReference type="ChEBI" id="CHEBI:15378"/>
        <dbReference type="ChEBI" id="CHEBI:16526"/>
        <dbReference type="ChEBI" id="CHEBI:60052"/>
        <dbReference type="ChEBI" id="CHEBI:140497"/>
        <dbReference type="EC" id="4.1.1.111"/>
    </reaction>
</comment>
<dbReference type="PANTHER" id="PTHR43413:SF1">
    <property type="entry name" value="SIROHEME DECARBOXYLASE NIRL SUBUNIT"/>
    <property type="match status" value="1"/>
</dbReference>
<evidence type="ECO:0000313" key="8">
    <source>
        <dbReference type="EMBL" id="ACF98174.1"/>
    </source>
</evidence>
<feature type="domain" description="Siroheme decarboxylase AsnC-like ligand binding" evidence="6">
    <location>
        <begin position="238"/>
        <end position="324"/>
    </location>
</feature>
<dbReference type="InterPro" id="IPR050684">
    <property type="entry name" value="HTH-Siroheme_Decarb"/>
</dbReference>
<evidence type="ECO:0000256" key="4">
    <source>
        <dbReference type="ARBA" id="ARBA00023471"/>
    </source>
</evidence>
<evidence type="ECO:0000256" key="2">
    <source>
        <dbReference type="ARBA" id="ARBA00023444"/>
    </source>
</evidence>
<dbReference type="Pfam" id="PF22451">
    <property type="entry name" value="NirdL-like_HTH"/>
    <property type="match status" value="1"/>
</dbReference>
<dbReference type="PANTHER" id="PTHR43413">
    <property type="entry name" value="TRANSCRIPTIONAL REGULATOR, ASNC FAMILY"/>
    <property type="match status" value="1"/>
</dbReference>
<evidence type="ECO:0000259" key="6">
    <source>
        <dbReference type="Pfam" id="PF17805"/>
    </source>
</evidence>
<comment type="similarity">
    <text evidence="3">Belongs to the Ahb/Nir family.</text>
</comment>
<dbReference type="Gene3D" id="3.30.70.3460">
    <property type="match status" value="2"/>
</dbReference>
<dbReference type="InterPro" id="IPR040523">
    <property type="entry name" value="AsnC_trans_reg2"/>
</dbReference>